<dbReference type="Proteomes" id="UP000276417">
    <property type="component" value="Plasmid unnamed3"/>
</dbReference>
<dbReference type="EMBL" id="CP034187">
    <property type="protein sequence ID" value="AZI45260.1"/>
    <property type="molecule type" value="Genomic_DNA"/>
</dbReference>
<keyword evidence="3" id="KW-1185">Reference proteome</keyword>
<sequence>MLSLVQSLDDEKCYEVIRGERWPQGVRCPHCNAQHVIKQGKEVMLQEILQAALRAFAVSSSLAQGQA</sequence>
<name>A0A3G8YKQ5_9DEIO</name>
<reference evidence="2 3" key="1">
    <citation type="submission" date="2018-11" db="EMBL/GenBank/DDBJ databases">
        <title>Deinococcus shelandsis sp. nov., isolated from South Shetland Islands soil of Antarctica.</title>
        <authorList>
            <person name="Tian J."/>
        </authorList>
    </citation>
    <scope>NUCLEOTIDE SEQUENCE [LARGE SCALE GENOMIC DNA]</scope>
    <source>
        <strain evidence="2 3">S14-83T</strain>
        <plasmid evidence="2 3">unnamed3</plasmid>
    </source>
</reference>
<dbReference type="AlphaFoldDB" id="A0A3G8YKQ5"/>
<dbReference type="Pfam" id="PF12760">
    <property type="entry name" value="Zn_ribbon_IS1595"/>
    <property type="match status" value="1"/>
</dbReference>
<keyword evidence="2" id="KW-0614">Plasmid</keyword>
<organism evidence="2 3">
    <name type="scientific">Deinococcus psychrotolerans</name>
    <dbReference type="NCBI Taxonomy" id="2489213"/>
    <lineage>
        <taxon>Bacteria</taxon>
        <taxon>Thermotogati</taxon>
        <taxon>Deinococcota</taxon>
        <taxon>Deinococci</taxon>
        <taxon>Deinococcales</taxon>
        <taxon>Deinococcaceae</taxon>
        <taxon>Deinococcus</taxon>
    </lineage>
</organism>
<protein>
    <submittedName>
        <fullName evidence="2">IS1595 family transposase</fullName>
    </submittedName>
</protein>
<evidence type="ECO:0000259" key="1">
    <source>
        <dbReference type="Pfam" id="PF12760"/>
    </source>
</evidence>
<geneLocation type="plasmid" evidence="2 3">
    <name>unnamed3</name>
</geneLocation>
<evidence type="ECO:0000313" key="2">
    <source>
        <dbReference type="EMBL" id="AZI45260.1"/>
    </source>
</evidence>
<dbReference type="InterPro" id="IPR024442">
    <property type="entry name" value="Transposase_Zn_ribbon"/>
</dbReference>
<evidence type="ECO:0000313" key="3">
    <source>
        <dbReference type="Proteomes" id="UP000276417"/>
    </source>
</evidence>
<dbReference type="OrthoDB" id="74180at2"/>
<feature type="domain" description="Transposase zinc-ribbon" evidence="1">
    <location>
        <begin position="9"/>
        <end position="35"/>
    </location>
</feature>
<gene>
    <name evidence="2" type="ORF">EHF33_20355</name>
</gene>
<proteinExistence type="predicted"/>
<accession>A0A3G8YKQ5</accession>
<dbReference type="KEGG" id="dph:EHF33_20355"/>
<dbReference type="RefSeq" id="WP_124875690.1">
    <property type="nucleotide sequence ID" value="NZ_CP034187.1"/>
</dbReference>